<keyword evidence="1" id="KW-1133">Transmembrane helix</keyword>
<feature type="transmembrane region" description="Helical" evidence="1">
    <location>
        <begin position="145"/>
        <end position="167"/>
    </location>
</feature>
<dbReference type="SUPFAM" id="SSF82866">
    <property type="entry name" value="Multidrug efflux transporter AcrB transmembrane domain"/>
    <property type="match status" value="1"/>
</dbReference>
<protein>
    <submittedName>
        <fullName evidence="2">Uncharacterized protein</fullName>
    </submittedName>
</protein>
<sequence length="269" mass="29925">MYEEYDQEVPNLRVMLYDVSIAEALDYKKQIEQVDGVEEVTWLDDKISVSVPLEMMDQDTVDTWYKDGNALYQITIDETNGKKVIDEIRDIIGDDNCMDGTAVNDALAPVQTSNEIAKIMLFVLPLVFLILILTTTSWFEPVLFLITIGLAIMLNRGTNLMFGNHFLCNKCSRRNLTVGGIHGLCHLHFTSVCRESTGRRKGAGCHGGCGQTVSGKCTFQWIDDSQWICGIDSDAVSDRSGYGMGDGKGNCPQPVFRTVFPSGTDHDFL</sequence>
<feature type="transmembrane region" description="Helical" evidence="1">
    <location>
        <begin position="119"/>
        <end position="139"/>
    </location>
</feature>
<evidence type="ECO:0000313" key="2">
    <source>
        <dbReference type="EMBL" id="GCA66227.1"/>
    </source>
</evidence>
<name>A0A391NZG4_9FIRM</name>
<keyword evidence="3" id="KW-1185">Reference proteome</keyword>
<dbReference type="EMBL" id="BHGK01000001">
    <property type="protein sequence ID" value="GCA66227.1"/>
    <property type="molecule type" value="Genomic_DNA"/>
</dbReference>
<organism evidence="2 3">
    <name type="scientific">Mediterraneibacter butyricigenes</name>
    <dbReference type="NCBI Taxonomy" id="2316025"/>
    <lineage>
        <taxon>Bacteria</taxon>
        <taxon>Bacillati</taxon>
        <taxon>Bacillota</taxon>
        <taxon>Clostridia</taxon>
        <taxon>Lachnospirales</taxon>
        <taxon>Lachnospiraceae</taxon>
        <taxon>Mediterraneibacter</taxon>
    </lineage>
</organism>
<dbReference type="Proteomes" id="UP000265643">
    <property type="component" value="Unassembled WGS sequence"/>
</dbReference>
<reference evidence="3" key="1">
    <citation type="submission" date="2018-09" db="EMBL/GenBank/DDBJ databases">
        <title>Draft Genome Sequence of Mediterraneibacter sp. KCTC 15684.</title>
        <authorList>
            <person name="Kim J.S."/>
            <person name="Han K.I."/>
            <person name="Suh M.K."/>
            <person name="Lee K.C."/>
            <person name="Eom M.K."/>
            <person name="Lee J.H."/>
            <person name="Park S.H."/>
            <person name="Kang S.W."/>
            <person name="Park J.E."/>
            <person name="Oh B.S."/>
            <person name="Yu S.Y."/>
            <person name="Choi S.H."/>
            <person name="Lee D.H."/>
            <person name="Yoon H."/>
            <person name="Kim B."/>
            <person name="Yang S.J."/>
            <person name="Lee J.S."/>
        </authorList>
    </citation>
    <scope>NUCLEOTIDE SEQUENCE [LARGE SCALE GENOMIC DNA]</scope>
    <source>
        <strain evidence="3">KCTC 15684</strain>
    </source>
</reference>
<keyword evidence="1" id="KW-0812">Transmembrane</keyword>
<dbReference type="AlphaFoldDB" id="A0A391NZG4"/>
<comment type="caution">
    <text evidence="2">The sequence shown here is derived from an EMBL/GenBank/DDBJ whole genome shotgun (WGS) entry which is preliminary data.</text>
</comment>
<gene>
    <name evidence="2" type="ORF">KGMB01110_06630</name>
</gene>
<evidence type="ECO:0000256" key="1">
    <source>
        <dbReference type="SAM" id="Phobius"/>
    </source>
</evidence>
<keyword evidence="1" id="KW-0472">Membrane</keyword>
<evidence type="ECO:0000313" key="3">
    <source>
        <dbReference type="Proteomes" id="UP000265643"/>
    </source>
</evidence>
<proteinExistence type="predicted"/>
<accession>A0A391NZG4</accession>